<keyword evidence="4" id="KW-1185">Reference proteome</keyword>
<evidence type="ECO:0000256" key="1">
    <source>
        <dbReference type="SAM" id="MobiDB-lite"/>
    </source>
</evidence>
<dbReference type="Gene3D" id="3.30.710.10">
    <property type="entry name" value="Potassium Channel Kv1.1, Chain A"/>
    <property type="match status" value="1"/>
</dbReference>
<dbReference type="PROSITE" id="PS50097">
    <property type="entry name" value="BTB"/>
    <property type="match status" value="1"/>
</dbReference>
<feature type="domain" description="BTB" evidence="2">
    <location>
        <begin position="58"/>
        <end position="138"/>
    </location>
</feature>
<dbReference type="OrthoDB" id="5326346at2759"/>
<sequence>MKKSLLELDPQADALLILKCPNLRQVHAQTAGETPKARNNKSTPIKENDTSKPPKTREDIALIEPYLENGEPNELEFRVSAKHLCLASPVFRSMINGSFKESQPNDEGLLEVRTSEWNAQALLIVLDIIHGHHRSVPRRLSRDIIAQIGLIVDYYDCLEVVQIFGDSWFMNVQNWLLYFFNMWRDNTDSVFKDDETLLLFIAWSYRSTSAFESLTSSAIFNTECLIETHLPIPTQILACKKILSSDELAVASTVLADFSGV</sequence>
<dbReference type="InterPro" id="IPR000210">
    <property type="entry name" value="BTB/POZ_dom"/>
</dbReference>
<dbReference type="SUPFAM" id="SSF54695">
    <property type="entry name" value="POZ domain"/>
    <property type="match status" value="1"/>
</dbReference>
<comment type="caution">
    <text evidence="3">The sequence shown here is derived from an EMBL/GenBank/DDBJ whole genome shotgun (WGS) entry which is preliminary data.</text>
</comment>
<accession>A0A9P5ABP9</accession>
<dbReference type="EMBL" id="PVQB02000528">
    <property type="protein sequence ID" value="KAF4335870.1"/>
    <property type="molecule type" value="Genomic_DNA"/>
</dbReference>
<feature type="region of interest" description="Disordered" evidence="1">
    <location>
        <begin position="28"/>
        <end position="57"/>
    </location>
</feature>
<evidence type="ECO:0000313" key="4">
    <source>
        <dbReference type="Proteomes" id="UP000730481"/>
    </source>
</evidence>
<protein>
    <recommendedName>
        <fullName evidence="2">BTB domain-containing protein</fullName>
    </recommendedName>
</protein>
<gene>
    <name evidence="3" type="ORF">FBEOM_10295</name>
</gene>
<reference evidence="3" key="2">
    <citation type="submission" date="2020-02" db="EMBL/GenBank/DDBJ databases">
        <title>Identification and distribution of gene clusters putatively required for synthesis of sphingolipid metabolism inhibitors in phylogenetically diverse species of the filamentous fungus Fusarium.</title>
        <authorList>
            <person name="Kim H.-S."/>
            <person name="Busman M."/>
            <person name="Brown D.W."/>
            <person name="Divon H."/>
            <person name="Uhlig S."/>
            <person name="Proctor R.H."/>
        </authorList>
    </citation>
    <scope>NUCLEOTIDE SEQUENCE</scope>
    <source>
        <strain evidence="3">NRRL 25174</strain>
    </source>
</reference>
<name>A0A9P5ABP9_9HYPO</name>
<reference evidence="3" key="1">
    <citation type="journal article" date="2017" name="Mycologia">
        <title>Fusarium algeriense, sp. nov., a novel toxigenic crown rot pathogen of durum wheat from Algeria is nested in the Fusarium burgessii species complex.</title>
        <authorList>
            <person name="Laraba I."/>
            <person name="Keddad A."/>
            <person name="Boureghda H."/>
            <person name="Abdallah N."/>
            <person name="Vaughan M.M."/>
            <person name="Proctor R.H."/>
            <person name="Busman M."/>
            <person name="O'Donnell K."/>
        </authorList>
    </citation>
    <scope>NUCLEOTIDE SEQUENCE</scope>
    <source>
        <strain evidence="3">NRRL 25174</strain>
    </source>
</reference>
<feature type="compositionally biased region" description="Basic and acidic residues" evidence="1">
    <location>
        <begin position="44"/>
        <end position="57"/>
    </location>
</feature>
<dbReference type="InterPro" id="IPR011333">
    <property type="entry name" value="SKP1/BTB/POZ_sf"/>
</dbReference>
<proteinExistence type="predicted"/>
<evidence type="ECO:0000259" key="2">
    <source>
        <dbReference type="PROSITE" id="PS50097"/>
    </source>
</evidence>
<dbReference type="Proteomes" id="UP000730481">
    <property type="component" value="Unassembled WGS sequence"/>
</dbReference>
<dbReference type="AlphaFoldDB" id="A0A9P5ABP9"/>
<evidence type="ECO:0000313" key="3">
    <source>
        <dbReference type="EMBL" id="KAF4335870.1"/>
    </source>
</evidence>
<organism evidence="3 4">
    <name type="scientific">Fusarium beomiforme</name>
    <dbReference type="NCBI Taxonomy" id="44412"/>
    <lineage>
        <taxon>Eukaryota</taxon>
        <taxon>Fungi</taxon>
        <taxon>Dikarya</taxon>
        <taxon>Ascomycota</taxon>
        <taxon>Pezizomycotina</taxon>
        <taxon>Sordariomycetes</taxon>
        <taxon>Hypocreomycetidae</taxon>
        <taxon>Hypocreales</taxon>
        <taxon>Nectriaceae</taxon>
        <taxon>Fusarium</taxon>
        <taxon>Fusarium burgessii species complex</taxon>
    </lineage>
</organism>